<comment type="caution">
    <text evidence="4">The sequence shown here is derived from an EMBL/GenBank/DDBJ whole genome shotgun (WGS) entry which is preliminary data.</text>
</comment>
<name>A0A0J8GYU5_9ALTE</name>
<dbReference type="GO" id="GO:0003677">
    <property type="term" value="F:DNA binding"/>
    <property type="evidence" value="ECO:0007669"/>
    <property type="project" value="UniProtKB-UniRule"/>
</dbReference>
<dbReference type="InterPro" id="IPR009057">
    <property type="entry name" value="Homeodomain-like_sf"/>
</dbReference>
<feature type="domain" description="HTH tetR-type" evidence="3">
    <location>
        <begin position="15"/>
        <end position="75"/>
    </location>
</feature>
<dbReference type="STRING" id="1513271.XM47_05425"/>
<organism evidence="4 5">
    <name type="scientific">Catenovulum maritimum</name>
    <dbReference type="NCBI Taxonomy" id="1513271"/>
    <lineage>
        <taxon>Bacteria</taxon>
        <taxon>Pseudomonadati</taxon>
        <taxon>Pseudomonadota</taxon>
        <taxon>Gammaproteobacteria</taxon>
        <taxon>Alteromonadales</taxon>
        <taxon>Alteromonadaceae</taxon>
        <taxon>Catenovulum</taxon>
    </lineage>
</organism>
<dbReference type="AlphaFoldDB" id="A0A0J8GYU5"/>
<dbReference type="InterPro" id="IPR041483">
    <property type="entry name" value="TetR_C_34"/>
</dbReference>
<keyword evidence="5" id="KW-1185">Reference proteome</keyword>
<dbReference type="OrthoDB" id="63332at2"/>
<gene>
    <name evidence="4" type="ORF">XM47_05425</name>
</gene>
<dbReference type="PANTHER" id="PTHR43479:SF11">
    <property type="entry name" value="ACREF_ENVCD OPERON REPRESSOR-RELATED"/>
    <property type="match status" value="1"/>
</dbReference>
<dbReference type="Proteomes" id="UP000037600">
    <property type="component" value="Unassembled WGS sequence"/>
</dbReference>
<dbReference type="InterPro" id="IPR001647">
    <property type="entry name" value="HTH_TetR"/>
</dbReference>
<dbReference type="PATRIC" id="fig|1513271.3.peg.1109"/>
<evidence type="ECO:0000313" key="4">
    <source>
        <dbReference type="EMBL" id="KMT65908.1"/>
    </source>
</evidence>
<dbReference type="Pfam" id="PF17929">
    <property type="entry name" value="TetR_C_34"/>
    <property type="match status" value="1"/>
</dbReference>
<evidence type="ECO:0000313" key="5">
    <source>
        <dbReference type="Proteomes" id="UP000037600"/>
    </source>
</evidence>
<dbReference type="Gene3D" id="1.10.357.10">
    <property type="entry name" value="Tetracycline Repressor, domain 2"/>
    <property type="match status" value="1"/>
</dbReference>
<dbReference type="EMBL" id="LAZL01000007">
    <property type="protein sequence ID" value="KMT65908.1"/>
    <property type="molecule type" value="Genomic_DNA"/>
</dbReference>
<dbReference type="PROSITE" id="PS50977">
    <property type="entry name" value="HTH_TETR_2"/>
    <property type="match status" value="1"/>
</dbReference>
<protein>
    <recommendedName>
        <fullName evidence="3">HTH tetR-type domain-containing protein</fullName>
    </recommendedName>
</protein>
<dbReference type="Pfam" id="PF00440">
    <property type="entry name" value="TetR_N"/>
    <property type="match status" value="1"/>
</dbReference>
<sequence>MLKTAKRARSAEDKSIKRELILSTAAELFDIEPDALPTAAAIASKSGIAKGTVYLYFKSKEEIFLALLEEHYQAWFADIRSAITADKPDSDEIINAICHYIESQPQFFQLASLSSSIIEQNVDSEILLNFKQRLVQIVTSASQDLASRLELDEHETCAQLLMRSYAMLIGLWQISHPPEKNAEILQDPSLSLIQPEFSLEARDALAQLWHGYIGQKGSKSTGRFWKIGNLFAKAD</sequence>
<dbReference type="RefSeq" id="WP_048690560.1">
    <property type="nucleotide sequence ID" value="NZ_KQ130485.1"/>
</dbReference>
<dbReference type="PRINTS" id="PR00455">
    <property type="entry name" value="HTHTETR"/>
</dbReference>
<dbReference type="InterPro" id="IPR050624">
    <property type="entry name" value="HTH-type_Tx_Regulator"/>
</dbReference>
<evidence type="ECO:0000256" key="1">
    <source>
        <dbReference type="ARBA" id="ARBA00023125"/>
    </source>
</evidence>
<evidence type="ECO:0000256" key="2">
    <source>
        <dbReference type="PROSITE-ProRule" id="PRU00335"/>
    </source>
</evidence>
<feature type="DNA-binding region" description="H-T-H motif" evidence="2">
    <location>
        <begin position="38"/>
        <end position="57"/>
    </location>
</feature>
<accession>A0A0J8GYU5</accession>
<proteinExistence type="predicted"/>
<reference evidence="4 5" key="1">
    <citation type="submission" date="2015-04" db="EMBL/GenBank/DDBJ databases">
        <title>Draft Genome Sequence of the Novel Agar-Digesting Marine Bacterium Q1.</title>
        <authorList>
            <person name="Li Y."/>
            <person name="Li D."/>
            <person name="Chen G."/>
            <person name="Du Z."/>
        </authorList>
    </citation>
    <scope>NUCLEOTIDE SEQUENCE [LARGE SCALE GENOMIC DNA]</scope>
    <source>
        <strain evidence="4 5">Q1</strain>
    </source>
</reference>
<evidence type="ECO:0000259" key="3">
    <source>
        <dbReference type="PROSITE" id="PS50977"/>
    </source>
</evidence>
<dbReference type="SUPFAM" id="SSF46689">
    <property type="entry name" value="Homeodomain-like"/>
    <property type="match status" value="1"/>
</dbReference>
<keyword evidence="1 2" id="KW-0238">DNA-binding</keyword>
<dbReference type="PANTHER" id="PTHR43479">
    <property type="entry name" value="ACREF/ENVCD OPERON REPRESSOR-RELATED"/>
    <property type="match status" value="1"/>
</dbReference>